<keyword evidence="1" id="KW-0812">Transmembrane</keyword>
<dbReference type="InterPro" id="IPR034756">
    <property type="entry name" value="T2SSM_b"/>
</dbReference>
<evidence type="ECO:0000313" key="2">
    <source>
        <dbReference type="EMBL" id="EGH24961.1"/>
    </source>
</evidence>
<name>A0A656GHF4_PSEA0</name>
<feature type="transmembrane region" description="Helical" evidence="1">
    <location>
        <begin position="12"/>
        <end position="32"/>
    </location>
</feature>
<keyword evidence="1" id="KW-1133">Transmembrane helix</keyword>
<evidence type="ECO:0000256" key="1">
    <source>
        <dbReference type="SAM" id="Phobius"/>
    </source>
</evidence>
<proteinExistence type="predicted"/>
<dbReference type="AlphaFoldDB" id="A0A656GHF4"/>
<accession>A0A656GHF4</accession>
<dbReference type="NCBIfam" id="NF040576">
    <property type="entry name" value="T2SS_GspM_XpsM"/>
    <property type="match status" value="1"/>
</dbReference>
<dbReference type="Pfam" id="PF10741">
    <property type="entry name" value="T2SSM_b"/>
    <property type="match status" value="1"/>
</dbReference>
<organism evidence="2 3">
    <name type="scientific">Pseudomonas amygdali pv. mori str. 301020</name>
    <dbReference type="NCBI Taxonomy" id="629261"/>
    <lineage>
        <taxon>Bacteria</taxon>
        <taxon>Pseudomonadati</taxon>
        <taxon>Pseudomonadota</taxon>
        <taxon>Gammaproteobacteria</taxon>
        <taxon>Pseudomonadales</taxon>
        <taxon>Pseudomonadaceae</taxon>
        <taxon>Pseudomonas</taxon>
        <taxon>Pseudomonas amygdali</taxon>
    </lineage>
</organism>
<keyword evidence="1" id="KW-0472">Membrane</keyword>
<reference evidence="2 3" key="1">
    <citation type="journal article" date="2011" name="PLoS Pathog.">
        <title>Dynamic evolution of pathogenicity revealed by sequencing and comparative genomics of 19 Pseudomonas syringae isolates.</title>
        <authorList>
            <person name="Baltrus D.A."/>
            <person name="Nishimura M.T."/>
            <person name="Romanchuk A."/>
            <person name="Chang J.H."/>
            <person name="Mukhtar M.S."/>
            <person name="Cherkis K."/>
            <person name="Roach J."/>
            <person name="Grant S.R."/>
            <person name="Jones C.D."/>
            <person name="Dangl J.L."/>
        </authorList>
    </citation>
    <scope>NUCLEOTIDE SEQUENCE [LARGE SCALE GENOMIC DNA]</scope>
    <source>
        <strain evidence="2 3">301020</strain>
    </source>
</reference>
<evidence type="ECO:0000313" key="3">
    <source>
        <dbReference type="Proteomes" id="UP000003465"/>
    </source>
</evidence>
<dbReference type="Proteomes" id="UP000003465">
    <property type="component" value="Unassembled WGS sequence"/>
</dbReference>
<comment type="caution">
    <text evidence="2">The sequence shown here is derived from an EMBL/GenBank/DDBJ whole genome shotgun (WGS) entry which is preliminary data.</text>
</comment>
<dbReference type="EMBL" id="AEAG01001072">
    <property type="protein sequence ID" value="EGH24961.1"/>
    <property type="molecule type" value="Genomic_DNA"/>
</dbReference>
<sequence length="198" mass="21708">MRLGWGAQRACALALALTALTIAYFGLIHWWLVAPLQRISEDEQVLRDLYTRYSALEAQRSAIQTRLEETRQRPLPKGSLLNASSPEAAAAQLMQLISSRIFSKPERGLGCSIKSRLPQPVEAAGQVLKIRVDVELECGIESLTKTLYRMETEPPFLKVNALSIQRASSVAGVQPKLSPLAVKIQIGGYLSSPEVTAP</sequence>
<protein>
    <submittedName>
        <fullName evidence="2">General secretion pathway protein GspM</fullName>
    </submittedName>
</protein>
<gene>
    <name evidence="2" type="ORF">PSYMO_27294</name>
</gene>